<dbReference type="AlphaFoldDB" id="A0AAD6QL08"/>
<evidence type="ECO:0000313" key="2">
    <source>
        <dbReference type="Proteomes" id="UP001164929"/>
    </source>
</evidence>
<evidence type="ECO:0000313" key="1">
    <source>
        <dbReference type="EMBL" id="KAJ6992294.1"/>
    </source>
</evidence>
<name>A0AAD6QL08_9ROSI</name>
<sequence length="72" mass="8187">METTSGLTKDVVRNSDLLGQRHSLSFPYFRDWKFGFWSDLKPKVSSSSSLCWRFDPQTGLLTGTNDGTLKKN</sequence>
<comment type="caution">
    <text evidence="1">The sequence shown here is derived from an EMBL/GenBank/DDBJ whole genome shotgun (WGS) entry which is preliminary data.</text>
</comment>
<gene>
    <name evidence="1" type="ORF">NC653_015613</name>
</gene>
<proteinExistence type="predicted"/>
<protein>
    <submittedName>
        <fullName evidence="1">Uncharacterized protein</fullName>
    </submittedName>
</protein>
<dbReference type="EMBL" id="JAQIZT010000006">
    <property type="protein sequence ID" value="KAJ6992294.1"/>
    <property type="molecule type" value="Genomic_DNA"/>
</dbReference>
<dbReference type="Proteomes" id="UP001164929">
    <property type="component" value="Chromosome 6"/>
</dbReference>
<organism evidence="1 2">
    <name type="scientific">Populus alba x Populus x berolinensis</name>
    <dbReference type="NCBI Taxonomy" id="444605"/>
    <lineage>
        <taxon>Eukaryota</taxon>
        <taxon>Viridiplantae</taxon>
        <taxon>Streptophyta</taxon>
        <taxon>Embryophyta</taxon>
        <taxon>Tracheophyta</taxon>
        <taxon>Spermatophyta</taxon>
        <taxon>Magnoliopsida</taxon>
        <taxon>eudicotyledons</taxon>
        <taxon>Gunneridae</taxon>
        <taxon>Pentapetalae</taxon>
        <taxon>rosids</taxon>
        <taxon>fabids</taxon>
        <taxon>Malpighiales</taxon>
        <taxon>Salicaceae</taxon>
        <taxon>Saliceae</taxon>
        <taxon>Populus</taxon>
    </lineage>
</organism>
<accession>A0AAD6QL08</accession>
<keyword evidence="2" id="KW-1185">Reference proteome</keyword>
<reference evidence="1" key="1">
    <citation type="journal article" date="2023" name="Mol. Ecol. Resour.">
        <title>Chromosome-level genome assembly of a triploid poplar Populus alba 'Berolinensis'.</title>
        <authorList>
            <person name="Chen S."/>
            <person name="Yu Y."/>
            <person name="Wang X."/>
            <person name="Wang S."/>
            <person name="Zhang T."/>
            <person name="Zhou Y."/>
            <person name="He R."/>
            <person name="Meng N."/>
            <person name="Wang Y."/>
            <person name="Liu W."/>
            <person name="Liu Z."/>
            <person name="Liu J."/>
            <person name="Guo Q."/>
            <person name="Huang H."/>
            <person name="Sederoff R.R."/>
            <person name="Wang G."/>
            <person name="Qu G."/>
            <person name="Chen S."/>
        </authorList>
    </citation>
    <scope>NUCLEOTIDE SEQUENCE</scope>
    <source>
        <strain evidence="1">SC-2020</strain>
    </source>
</reference>